<organism evidence="1 2">
    <name type="scientific">Caerostris extrusa</name>
    <name type="common">Bark spider</name>
    <name type="synonym">Caerostris bankana</name>
    <dbReference type="NCBI Taxonomy" id="172846"/>
    <lineage>
        <taxon>Eukaryota</taxon>
        <taxon>Metazoa</taxon>
        <taxon>Ecdysozoa</taxon>
        <taxon>Arthropoda</taxon>
        <taxon>Chelicerata</taxon>
        <taxon>Arachnida</taxon>
        <taxon>Araneae</taxon>
        <taxon>Araneomorphae</taxon>
        <taxon>Entelegynae</taxon>
        <taxon>Araneoidea</taxon>
        <taxon>Araneidae</taxon>
        <taxon>Caerostris</taxon>
    </lineage>
</organism>
<comment type="caution">
    <text evidence="1">The sequence shown here is derived from an EMBL/GenBank/DDBJ whole genome shotgun (WGS) entry which is preliminary data.</text>
</comment>
<reference evidence="1 2" key="1">
    <citation type="submission" date="2021-06" db="EMBL/GenBank/DDBJ databases">
        <title>Caerostris extrusa draft genome.</title>
        <authorList>
            <person name="Kono N."/>
            <person name="Arakawa K."/>
        </authorList>
    </citation>
    <scope>NUCLEOTIDE SEQUENCE [LARGE SCALE GENOMIC DNA]</scope>
</reference>
<dbReference type="AlphaFoldDB" id="A0AAV4Y1A7"/>
<gene>
    <name evidence="1" type="ORF">CEXT_595451</name>
</gene>
<name>A0AAV4Y1A7_CAEEX</name>
<accession>A0AAV4Y1A7</accession>
<keyword evidence="2" id="KW-1185">Reference proteome</keyword>
<proteinExistence type="predicted"/>
<evidence type="ECO:0000313" key="1">
    <source>
        <dbReference type="EMBL" id="GIZ00299.1"/>
    </source>
</evidence>
<evidence type="ECO:0000313" key="2">
    <source>
        <dbReference type="Proteomes" id="UP001054945"/>
    </source>
</evidence>
<sequence length="96" mass="11200">MSDWNLDALGIRSRKKKKKEEIWIWRLDYPSPSPPLCTKLFVSADLMTSEEKGVEKESRENRWDFLTDRSVEVRKSLFDEVGQPGNGWSGQLPSRE</sequence>
<dbReference type="Proteomes" id="UP001054945">
    <property type="component" value="Unassembled WGS sequence"/>
</dbReference>
<protein>
    <submittedName>
        <fullName evidence="1">Uncharacterized protein</fullName>
    </submittedName>
</protein>
<dbReference type="EMBL" id="BPLR01001146">
    <property type="protein sequence ID" value="GIZ00299.1"/>
    <property type="molecule type" value="Genomic_DNA"/>
</dbReference>